<evidence type="ECO:0000313" key="3">
    <source>
        <dbReference type="Proteomes" id="UP000243024"/>
    </source>
</evidence>
<reference evidence="2 3" key="1">
    <citation type="submission" date="2015-09" db="EMBL/GenBank/DDBJ databases">
        <title>Draft genome sequence of Hydrogenibacillus schlegelii DSM 2000.</title>
        <authorList>
            <person name="Hemp J."/>
        </authorList>
    </citation>
    <scope>NUCLEOTIDE SEQUENCE [LARGE SCALE GENOMIC DNA]</scope>
    <source>
        <strain evidence="2 3">MA 48</strain>
    </source>
</reference>
<proteinExistence type="predicted"/>
<dbReference type="AlphaFoldDB" id="A0A132N3T6"/>
<keyword evidence="3" id="KW-1185">Reference proteome</keyword>
<evidence type="ECO:0000313" key="2">
    <source>
        <dbReference type="EMBL" id="OAR03211.1"/>
    </source>
</evidence>
<feature type="region of interest" description="Disordered" evidence="1">
    <location>
        <begin position="203"/>
        <end position="237"/>
    </location>
</feature>
<name>A0A132N3T6_HYDSH</name>
<dbReference type="OrthoDB" id="9944187at2"/>
<gene>
    <name evidence="2" type="ORF">SA87_04780</name>
</gene>
<dbReference type="Proteomes" id="UP000243024">
    <property type="component" value="Unassembled WGS sequence"/>
</dbReference>
<organism evidence="2 3">
    <name type="scientific">Hydrogenibacillus schlegelii</name>
    <name type="common">Bacillus schlegelii</name>
    <dbReference type="NCBI Taxonomy" id="1484"/>
    <lineage>
        <taxon>Bacteria</taxon>
        <taxon>Bacillati</taxon>
        <taxon>Bacillota</taxon>
        <taxon>Bacilli</taxon>
        <taxon>Bacillales</taxon>
        <taxon>Bacillales Family X. Incertae Sedis</taxon>
        <taxon>Hydrogenibacillus</taxon>
    </lineage>
</organism>
<sequence>MLRPVPSYAPHHAWVRPIEAAWVSGDGKASRHQLVERFIKLFPTALFRLGHRYRETPGPETDILLTEAPFLRPIGWREAPLFTARRRYRLPKTPTVVAVVGADPDAWLAALRAADRLLAGRDETESAALLAGLAPTAKEALLAQGRRGGPVLLLERALQAQAKSIRLLLLLGRTTIEAAYVFDLVGAHPRLVVDPAVPAVEGAALPETGEPPGAPAAAGSATRETEPATAGRPSAGAGHFREDAAALEPPPTARFPDEASLVEDVVRRLQAVVSTREITAHVTLDEPLPEDAWRRLTAPAAMRRAGLEFGRRGFFTETITIRSLVRVPAMSDAIADQYSEGCYATWEPGVGLVATITGSARAFDKTALSDDELALIVGVRPDGAGAVVRPVAGKRNDPPSSEAVELFAMDAPLPKIRWSAPDGPRDVPVARSKLHGHRGVRAFDPRRVEYVPMGAAYFHYPVSCSTEAQALGIIEAFRRSEALTRPDDPRMIAFTIIPGHGVLIVEKWEPGKAPFQLIWEAMDDGALEITPRVPQGPFQYVPAADGRLVWPEG</sequence>
<accession>A0A132N3T6</accession>
<protein>
    <submittedName>
        <fullName evidence="2">Uncharacterized protein</fullName>
    </submittedName>
</protein>
<evidence type="ECO:0000256" key="1">
    <source>
        <dbReference type="SAM" id="MobiDB-lite"/>
    </source>
</evidence>
<feature type="compositionally biased region" description="Low complexity" evidence="1">
    <location>
        <begin position="203"/>
        <end position="222"/>
    </location>
</feature>
<dbReference type="RefSeq" id="WP_066203739.1">
    <property type="nucleotide sequence ID" value="NZ_JBDOQL010000138.1"/>
</dbReference>
<comment type="caution">
    <text evidence="2">The sequence shown here is derived from an EMBL/GenBank/DDBJ whole genome shotgun (WGS) entry which is preliminary data.</text>
</comment>
<dbReference type="EMBL" id="JXBB01000066">
    <property type="protein sequence ID" value="OAR03211.1"/>
    <property type="molecule type" value="Genomic_DNA"/>
</dbReference>